<dbReference type="Gene3D" id="2.70.98.70">
    <property type="match status" value="1"/>
</dbReference>
<gene>
    <name evidence="4" type="ORF">H8L47_08930</name>
</gene>
<organism evidence="4 5">
    <name type="scientific">Undibacterium umbellatum</name>
    <dbReference type="NCBI Taxonomy" id="2762300"/>
    <lineage>
        <taxon>Bacteria</taxon>
        <taxon>Pseudomonadati</taxon>
        <taxon>Pseudomonadota</taxon>
        <taxon>Betaproteobacteria</taxon>
        <taxon>Burkholderiales</taxon>
        <taxon>Oxalobacteraceae</taxon>
        <taxon>Undibacterium</taxon>
    </lineage>
</organism>
<dbReference type="InterPro" id="IPR032518">
    <property type="entry name" value="HepII_N"/>
</dbReference>
<proteinExistence type="predicted"/>
<keyword evidence="5" id="KW-1185">Reference proteome</keyword>
<evidence type="ECO:0000256" key="1">
    <source>
        <dbReference type="ARBA" id="ARBA00004196"/>
    </source>
</evidence>
<dbReference type="RefSeq" id="WP_186953238.1">
    <property type="nucleotide sequence ID" value="NZ_JACOFX010000003.1"/>
</dbReference>
<evidence type="ECO:0000313" key="4">
    <source>
        <dbReference type="EMBL" id="MBC3907689.1"/>
    </source>
</evidence>
<sequence length="767" mass="84275">MSDFIAELPLSSGKIYPEDCAYSGTNPPVLQWPVGYRDIDTSLPAPWSVTISKGGRPYLSGGSKFPHFQIPSSLPIGDYEWSVSFKLKNGSTVKSGVRHFSINENAAPIPVVTPGMMAEAAKLRARPRSLPKGMTRESLLANLQSYASSPFANLRKQASTIASSPITTEPRKRTRAEFQTDLEYSQWISSLNATTTQFGKEFAQLAYVAALTNDTETKRAGIARLLELARWDAVSGTTNYTFQDQAARQVLQTLARGYDYFYDDLTPAQRDMISKVIGVRYAQMANLINDIHKNKMNSHGVTNVSFLVNVLILLAGDSNFPFAENALMDVYDSFLAISTALGGDDGAFINGNGYGWYVATLLDTLVTIKTVTGHDLSSIPYYAKYVDYLMAFTAPLYKELMVPFGNDHTYNYMYFGYSHDTLQPYALFTKNGVHQWYFQANPGNLTNQIIRPITYFSLISMGSTPVAAVPPAQHSWFFPEAGLASLTSNGVDAQRSSIAFRSSKSGAYSHSYADQNSFTLVSKGKDMLISSGYYFQYGSAHHLFTKSTRSHNALTFDGGIGQSESASSAIPARPTTPFDSTEASGELYNAIDVNNIAIVTGDASKAYRQRVSTTPQSAWRPLLSNAVRSIAYFRNEQITVIYDWATSATARTWELNFHALSAFQFDTPGMARLNNGGSSICITHHNFPSTMRMTDQFEVPPDKTAPSQYHLRSTANAASQELAAITVIKENCSAQTAEVTVHGTKAQVMIGVKGVEFDKKLVSILAR</sequence>
<dbReference type="InterPro" id="IPR012480">
    <property type="entry name" value="Hepar_II_III_C"/>
</dbReference>
<feature type="domain" description="Heparinase II N-terminal" evidence="3">
    <location>
        <begin position="64"/>
        <end position="394"/>
    </location>
</feature>
<comment type="caution">
    <text evidence="4">The sequence shown here is derived from an EMBL/GenBank/DDBJ whole genome shotgun (WGS) entry which is preliminary data.</text>
</comment>
<dbReference type="Pfam" id="PF16332">
    <property type="entry name" value="DUF4962"/>
    <property type="match status" value="1"/>
</dbReference>
<feature type="domain" description="Heparinase II/III-like C-terminal" evidence="2">
    <location>
        <begin position="472"/>
        <end position="680"/>
    </location>
</feature>
<comment type="subcellular location">
    <subcellularLocation>
        <location evidence="1">Cell envelope</location>
    </subcellularLocation>
</comment>
<dbReference type="Gene3D" id="1.50.10.100">
    <property type="entry name" value="Chondroitin AC/alginate lyase"/>
    <property type="match status" value="1"/>
</dbReference>
<protein>
    <submittedName>
        <fullName evidence="4">DUF4962 domain-containing protein</fullName>
    </submittedName>
</protein>
<name>A0ABR6Z7Y3_9BURK</name>
<dbReference type="SUPFAM" id="SSF48230">
    <property type="entry name" value="Chondroitin AC/alginate lyase"/>
    <property type="match status" value="1"/>
</dbReference>
<reference evidence="4 5" key="1">
    <citation type="submission" date="2020-08" db="EMBL/GenBank/DDBJ databases">
        <title>Novel species isolated from subtropical streams in China.</title>
        <authorList>
            <person name="Lu H."/>
        </authorList>
    </citation>
    <scope>NUCLEOTIDE SEQUENCE [LARGE SCALE GENOMIC DNA]</scope>
    <source>
        <strain evidence="4 5">NL8W</strain>
    </source>
</reference>
<dbReference type="InterPro" id="IPR008929">
    <property type="entry name" value="Chondroitin_lyas"/>
</dbReference>
<dbReference type="Pfam" id="PF07940">
    <property type="entry name" value="Hepar_II_III_C"/>
    <property type="match status" value="1"/>
</dbReference>
<evidence type="ECO:0000259" key="2">
    <source>
        <dbReference type="Pfam" id="PF07940"/>
    </source>
</evidence>
<dbReference type="Proteomes" id="UP000646911">
    <property type="component" value="Unassembled WGS sequence"/>
</dbReference>
<dbReference type="EMBL" id="JACOFX010000003">
    <property type="protein sequence ID" value="MBC3907689.1"/>
    <property type="molecule type" value="Genomic_DNA"/>
</dbReference>
<evidence type="ECO:0000313" key="5">
    <source>
        <dbReference type="Proteomes" id="UP000646911"/>
    </source>
</evidence>
<accession>A0ABR6Z7Y3</accession>
<evidence type="ECO:0000259" key="3">
    <source>
        <dbReference type="Pfam" id="PF16332"/>
    </source>
</evidence>